<feature type="compositionally biased region" description="Polar residues" evidence="7">
    <location>
        <begin position="1"/>
        <end position="11"/>
    </location>
</feature>
<comment type="subcellular location">
    <subcellularLocation>
        <location evidence="1">Membrane</location>
    </subcellularLocation>
</comment>
<evidence type="ECO:0000256" key="2">
    <source>
        <dbReference type="ARBA" id="ARBA00022448"/>
    </source>
</evidence>
<evidence type="ECO:0000256" key="5">
    <source>
        <dbReference type="ARBA" id="ARBA00022989"/>
    </source>
</evidence>
<feature type="transmembrane region" description="Helical" evidence="8">
    <location>
        <begin position="441"/>
        <end position="461"/>
    </location>
</feature>
<evidence type="ECO:0000256" key="3">
    <source>
        <dbReference type="ARBA" id="ARBA00022692"/>
    </source>
</evidence>
<evidence type="ECO:0000313" key="10">
    <source>
        <dbReference type="EMBL" id="KAK2994706.1"/>
    </source>
</evidence>
<dbReference type="EMBL" id="JAVXUO010000178">
    <property type="protein sequence ID" value="KAK2994706.1"/>
    <property type="molecule type" value="Genomic_DNA"/>
</dbReference>
<dbReference type="Proteomes" id="UP001187471">
    <property type="component" value="Unassembled WGS sequence"/>
</dbReference>
<keyword evidence="2" id="KW-0813">Transport</keyword>
<dbReference type="AlphaFoldDB" id="A0AA88S9D3"/>
<reference evidence="10" key="1">
    <citation type="submission" date="2022-12" db="EMBL/GenBank/DDBJ databases">
        <title>Draft genome assemblies for two species of Escallonia (Escalloniales).</title>
        <authorList>
            <person name="Chanderbali A."/>
            <person name="Dervinis C."/>
            <person name="Anghel I."/>
            <person name="Soltis D."/>
            <person name="Soltis P."/>
            <person name="Zapata F."/>
        </authorList>
    </citation>
    <scope>NUCLEOTIDE SEQUENCE</scope>
    <source>
        <strain evidence="10">UCBG92.1500</strain>
        <tissue evidence="10">Leaf</tissue>
    </source>
</reference>
<dbReference type="Pfam" id="PF01490">
    <property type="entry name" value="Aa_trans"/>
    <property type="match status" value="2"/>
</dbReference>
<feature type="transmembrane region" description="Helical" evidence="8">
    <location>
        <begin position="246"/>
        <end position="266"/>
    </location>
</feature>
<feature type="transmembrane region" description="Helical" evidence="8">
    <location>
        <begin position="418"/>
        <end position="435"/>
    </location>
</feature>
<dbReference type="GO" id="GO:0006865">
    <property type="term" value="P:amino acid transport"/>
    <property type="evidence" value="ECO:0007669"/>
    <property type="project" value="UniProtKB-KW"/>
</dbReference>
<organism evidence="10 11">
    <name type="scientific">Escallonia rubra</name>
    <dbReference type="NCBI Taxonomy" id="112253"/>
    <lineage>
        <taxon>Eukaryota</taxon>
        <taxon>Viridiplantae</taxon>
        <taxon>Streptophyta</taxon>
        <taxon>Embryophyta</taxon>
        <taxon>Tracheophyta</taxon>
        <taxon>Spermatophyta</taxon>
        <taxon>Magnoliopsida</taxon>
        <taxon>eudicotyledons</taxon>
        <taxon>Gunneridae</taxon>
        <taxon>Pentapetalae</taxon>
        <taxon>asterids</taxon>
        <taxon>campanulids</taxon>
        <taxon>Escalloniales</taxon>
        <taxon>Escalloniaceae</taxon>
        <taxon>Escallonia</taxon>
    </lineage>
</organism>
<evidence type="ECO:0000256" key="8">
    <source>
        <dbReference type="SAM" id="Phobius"/>
    </source>
</evidence>
<dbReference type="PANTHER" id="PTHR48017">
    <property type="entry name" value="OS05G0424000 PROTEIN-RELATED"/>
    <property type="match status" value="1"/>
</dbReference>
<keyword evidence="5 8" id="KW-1133">Transmembrane helix</keyword>
<feature type="domain" description="Amino acid transporter transmembrane" evidence="9">
    <location>
        <begin position="70"/>
        <end position="149"/>
    </location>
</feature>
<comment type="caution">
    <text evidence="10">The sequence shown here is derived from an EMBL/GenBank/DDBJ whole genome shotgun (WGS) entry which is preliminary data.</text>
</comment>
<feature type="transmembrane region" description="Helical" evidence="8">
    <location>
        <begin position="80"/>
        <end position="99"/>
    </location>
</feature>
<feature type="region of interest" description="Disordered" evidence="7">
    <location>
        <begin position="1"/>
        <end position="26"/>
    </location>
</feature>
<feature type="transmembrane region" description="Helical" evidence="8">
    <location>
        <begin position="146"/>
        <end position="166"/>
    </location>
</feature>
<gene>
    <name evidence="10" type="ORF">RJ640_002512</name>
</gene>
<keyword evidence="3 8" id="KW-0812">Transmembrane</keyword>
<evidence type="ECO:0000256" key="7">
    <source>
        <dbReference type="SAM" id="MobiDB-lite"/>
    </source>
</evidence>
<accession>A0AA88S9D3</accession>
<evidence type="ECO:0000256" key="1">
    <source>
        <dbReference type="ARBA" id="ARBA00004370"/>
    </source>
</evidence>
<protein>
    <recommendedName>
        <fullName evidence="9">Amino acid transporter transmembrane domain-containing protein</fullName>
    </recommendedName>
</protein>
<feature type="transmembrane region" description="Helical" evidence="8">
    <location>
        <begin position="325"/>
        <end position="346"/>
    </location>
</feature>
<feature type="transmembrane region" description="Helical" evidence="8">
    <location>
        <begin position="105"/>
        <end position="126"/>
    </location>
</feature>
<evidence type="ECO:0000256" key="6">
    <source>
        <dbReference type="ARBA" id="ARBA00023136"/>
    </source>
</evidence>
<feature type="transmembrane region" description="Helical" evidence="8">
    <location>
        <begin position="286"/>
        <end position="305"/>
    </location>
</feature>
<proteinExistence type="predicted"/>
<evidence type="ECO:0000313" key="11">
    <source>
        <dbReference type="Proteomes" id="UP001187471"/>
    </source>
</evidence>
<name>A0AA88S9D3_9ASTE</name>
<keyword evidence="4" id="KW-0029">Amino-acid transport</keyword>
<dbReference type="GO" id="GO:0016020">
    <property type="term" value="C:membrane"/>
    <property type="evidence" value="ECO:0007669"/>
    <property type="project" value="UniProtKB-SubCell"/>
</dbReference>
<feature type="transmembrane region" description="Helical" evidence="8">
    <location>
        <begin position="217"/>
        <end position="234"/>
    </location>
</feature>
<feature type="transmembrane region" description="Helical" evidence="8">
    <location>
        <begin position="366"/>
        <end position="390"/>
    </location>
</feature>
<evidence type="ECO:0000256" key="4">
    <source>
        <dbReference type="ARBA" id="ARBA00022970"/>
    </source>
</evidence>
<feature type="transmembrane region" description="Helical" evidence="8">
    <location>
        <begin position="473"/>
        <end position="495"/>
    </location>
</feature>
<keyword evidence="6 8" id="KW-0472">Membrane</keyword>
<evidence type="ECO:0000259" key="9">
    <source>
        <dbReference type="Pfam" id="PF01490"/>
    </source>
</evidence>
<keyword evidence="11" id="KW-1185">Reference proteome</keyword>
<feature type="domain" description="Amino acid transporter transmembrane" evidence="9">
    <location>
        <begin position="213"/>
        <end position="501"/>
    </location>
</feature>
<dbReference type="InterPro" id="IPR013057">
    <property type="entry name" value="AA_transpt_TM"/>
</dbReference>
<sequence>MTTVAPNSGGVTPTDEESSSTVTGRAPNKLDAGAMFVLQSRDVIIRFTLRRDCFSTLVHKVLKLCLVCTTGSWLHCGYHLTAAIVAPALLSIPFALALLGWEGGVITLTMAALVTYYAYNLLSLVLEHHAQLGKRQLRFRDMAHDILGMQSIIMDQGGANILWAHFNWAYATELSLPVLSSVDRASRLARACNNTNYLLCFSQFIYLLSRPNGSMQLSHFIVMFGGLTLVMAQMPSFHSLRHINLVSLFLCLAYCACTTAGSIYIGNSKNAPPRDYAITGVGVNRLFGAFNAISIIATTYGNGIIPEIQATVAAPVKGKMFKGLLLCYAVVISTFFSVGISGYWAFGNQALGSVLQNFMVDGSPLVPKWFLLMTNVFTLLQVTATSLVYLQPTNVVLERRFANPKMDQFSMRNVVPRLITRSLSVIVATTIAAMLPFFGDIMALFGAFGCIPLDFILPMVFYNVTFKPSKKSFIFWINTAIAVVSTGLSLVGAVASVRQIILDAKTYRLFANL</sequence>